<dbReference type="GO" id="GO:0016567">
    <property type="term" value="P:protein ubiquitination"/>
    <property type="evidence" value="ECO:0007669"/>
    <property type="project" value="TreeGrafter"/>
</dbReference>
<dbReference type="EMBL" id="PDCK01000045">
    <property type="protein sequence ID" value="PRQ21164.1"/>
    <property type="molecule type" value="Genomic_DNA"/>
</dbReference>
<dbReference type="InterPro" id="IPR013083">
    <property type="entry name" value="Znf_RING/FYVE/PHD"/>
</dbReference>
<dbReference type="OMA" id="EVRRIPC"/>
<evidence type="ECO:0000259" key="9">
    <source>
        <dbReference type="PROSITE" id="PS50089"/>
    </source>
</evidence>
<evidence type="ECO:0000256" key="8">
    <source>
        <dbReference type="PROSITE-ProRule" id="PRU00175"/>
    </source>
</evidence>
<keyword evidence="4" id="KW-0479">Metal-binding</keyword>
<protein>
    <recommendedName>
        <fullName evidence="3">RING-type E3 ubiquitin transferase</fullName>
        <ecNumber evidence="3">2.3.2.27</ecNumber>
    </recommendedName>
</protein>
<dbReference type="PANTHER" id="PTHR15710:SF229">
    <property type="entry name" value="E3 UBIQUITIN-PROTEIN LIGASE RNF181-LIKE"/>
    <property type="match status" value="1"/>
</dbReference>
<dbReference type="AlphaFoldDB" id="A0A2P6PGV5"/>
<keyword evidence="11" id="KW-1185">Reference proteome</keyword>
<dbReference type="Gramene" id="PRQ21164">
    <property type="protein sequence ID" value="PRQ21164"/>
    <property type="gene ID" value="RchiOBHm_Chr7g0236181"/>
</dbReference>
<reference evidence="10 11" key="1">
    <citation type="journal article" date="2018" name="Nat. Genet.">
        <title>The Rosa genome provides new insights in the design of modern roses.</title>
        <authorList>
            <person name="Bendahmane M."/>
        </authorList>
    </citation>
    <scope>NUCLEOTIDE SEQUENCE [LARGE SCALE GENOMIC DNA]</scope>
    <source>
        <strain evidence="11">cv. Old Blush</strain>
    </source>
</reference>
<accession>A0A2P6PGV5</accession>
<evidence type="ECO:0000256" key="6">
    <source>
        <dbReference type="ARBA" id="ARBA00022786"/>
    </source>
</evidence>
<evidence type="ECO:0000256" key="1">
    <source>
        <dbReference type="ARBA" id="ARBA00000900"/>
    </source>
</evidence>
<evidence type="ECO:0000256" key="3">
    <source>
        <dbReference type="ARBA" id="ARBA00012483"/>
    </source>
</evidence>
<dbReference type="OrthoDB" id="1163713at2759"/>
<dbReference type="PANTHER" id="PTHR15710">
    <property type="entry name" value="E3 UBIQUITIN-PROTEIN LIGASE PRAJA"/>
    <property type="match status" value="1"/>
</dbReference>
<dbReference type="SUPFAM" id="SSF57850">
    <property type="entry name" value="RING/U-box"/>
    <property type="match status" value="1"/>
</dbReference>
<sequence length="245" mass="27696">MSSNVVTEAHKFYTEVKQRAITKLVNPKGFLQVTLRFYRHFATQSCTGGARGPVMYDVPTVISERKIMIPISDVKLEPRRCEWPKVMADQLSSMGIPEAQQPHILEKTFEVAQVTNPDLRINVMMVYLTAYRFDNCIDRVITDSLDADKGKLIPAAKSSIQCLEKLRLDSLESEAIIRQTPCAICCDSLGHLDAGEDEAVAVDHQQMITRLPCQHHYHADCIVPWLEINHLCPLCRYPMPFAGKP</sequence>
<dbReference type="Gene3D" id="3.30.40.10">
    <property type="entry name" value="Zinc/RING finger domain, C3HC4 (zinc finger)"/>
    <property type="match status" value="1"/>
</dbReference>
<dbReference type="InterPro" id="IPR024766">
    <property type="entry name" value="Znf_RING_H2"/>
</dbReference>
<dbReference type="PROSITE" id="PS50089">
    <property type="entry name" value="ZF_RING_2"/>
    <property type="match status" value="1"/>
</dbReference>
<evidence type="ECO:0000256" key="5">
    <source>
        <dbReference type="ARBA" id="ARBA00022771"/>
    </source>
</evidence>
<evidence type="ECO:0000256" key="7">
    <source>
        <dbReference type="ARBA" id="ARBA00022833"/>
    </source>
</evidence>
<dbReference type="GO" id="GO:0005737">
    <property type="term" value="C:cytoplasm"/>
    <property type="evidence" value="ECO:0007669"/>
    <property type="project" value="TreeGrafter"/>
</dbReference>
<dbReference type="GO" id="GO:0008270">
    <property type="term" value="F:zinc ion binding"/>
    <property type="evidence" value="ECO:0007669"/>
    <property type="project" value="UniProtKB-KW"/>
</dbReference>
<gene>
    <name evidence="10" type="ORF">RchiOBHm_Chr7g0236181</name>
</gene>
<comment type="caution">
    <text evidence="10">The sequence shown here is derived from an EMBL/GenBank/DDBJ whole genome shotgun (WGS) entry which is preliminary data.</text>
</comment>
<dbReference type="GO" id="GO:0061630">
    <property type="term" value="F:ubiquitin protein ligase activity"/>
    <property type="evidence" value="ECO:0007669"/>
    <property type="project" value="UniProtKB-EC"/>
</dbReference>
<evidence type="ECO:0000313" key="10">
    <source>
        <dbReference type="EMBL" id="PRQ21164.1"/>
    </source>
</evidence>
<dbReference type="SMART" id="SM00184">
    <property type="entry name" value="RING"/>
    <property type="match status" value="1"/>
</dbReference>
<comment type="catalytic activity">
    <reaction evidence="1">
        <text>S-ubiquitinyl-[E2 ubiquitin-conjugating enzyme]-L-cysteine + [acceptor protein]-L-lysine = [E2 ubiquitin-conjugating enzyme]-L-cysteine + N(6)-ubiquitinyl-[acceptor protein]-L-lysine.</text>
        <dbReference type="EC" id="2.3.2.27"/>
    </reaction>
</comment>
<keyword evidence="7" id="KW-0862">Zinc</keyword>
<feature type="domain" description="RING-type" evidence="9">
    <location>
        <begin position="182"/>
        <end position="236"/>
    </location>
</feature>
<organism evidence="10 11">
    <name type="scientific">Rosa chinensis</name>
    <name type="common">China rose</name>
    <dbReference type="NCBI Taxonomy" id="74649"/>
    <lineage>
        <taxon>Eukaryota</taxon>
        <taxon>Viridiplantae</taxon>
        <taxon>Streptophyta</taxon>
        <taxon>Embryophyta</taxon>
        <taxon>Tracheophyta</taxon>
        <taxon>Spermatophyta</taxon>
        <taxon>Magnoliopsida</taxon>
        <taxon>eudicotyledons</taxon>
        <taxon>Gunneridae</taxon>
        <taxon>Pentapetalae</taxon>
        <taxon>rosids</taxon>
        <taxon>fabids</taxon>
        <taxon>Rosales</taxon>
        <taxon>Rosaceae</taxon>
        <taxon>Rosoideae</taxon>
        <taxon>Rosoideae incertae sedis</taxon>
        <taxon>Rosa</taxon>
    </lineage>
</organism>
<keyword evidence="5 8" id="KW-0863">Zinc-finger</keyword>
<dbReference type="Pfam" id="PF12678">
    <property type="entry name" value="zf-rbx1"/>
    <property type="match status" value="1"/>
</dbReference>
<keyword evidence="6" id="KW-0833">Ubl conjugation pathway</keyword>
<name>A0A2P6PGV5_ROSCH</name>
<dbReference type="Proteomes" id="UP000238479">
    <property type="component" value="Chromosome 7"/>
</dbReference>
<comment type="pathway">
    <text evidence="2">Protein modification; protein ubiquitination.</text>
</comment>
<evidence type="ECO:0000313" key="11">
    <source>
        <dbReference type="Proteomes" id="UP000238479"/>
    </source>
</evidence>
<evidence type="ECO:0000256" key="2">
    <source>
        <dbReference type="ARBA" id="ARBA00004906"/>
    </source>
</evidence>
<proteinExistence type="predicted"/>
<dbReference type="InterPro" id="IPR001841">
    <property type="entry name" value="Znf_RING"/>
</dbReference>
<dbReference type="EC" id="2.3.2.27" evidence="3"/>
<evidence type="ECO:0000256" key="4">
    <source>
        <dbReference type="ARBA" id="ARBA00022723"/>
    </source>
</evidence>